<comment type="cofactor">
    <cofactor evidence="1 9">
        <name>Mg(2+)</name>
        <dbReference type="ChEBI" id="CHEBI:18420"/>
    </cofactor>
</comment>
<dbReference type="NCBIfam" id="TIGR01573">
    <property type="entry name" value="cas2"/>
    <property type="match status" value="1"/>
</dbReference>
<dbReference type="InterPro" id="IPR021127">
    <property type="entry name" value="CRISPR_associated_Cas2"/>
</dbReference>
<reference evidence="10" key="2">
    <citation type="journal article" date="2023" name="Microbiome">
        <title>Synthase-selected sorting approach identifies a beta-lactone synthase in a nudibranch symbiotic bacterium.</title>
        <authorList>
            <person name="Dzunkova M."/>
            <person name="La Clair J.J."/>
            <person name="Tyml T."/>
            <person name="Doud D."/>
            <person name="Schulz F."/>
            <person name="Piquer-Esteban S."/>
            <person name="Porcel Sanchis D."/>
            <person name="Osborn A."/>
            <person name="Robinson D."/>
            <person name="Louie K.B."/>
            <person name="Bowen B.P."/>
            <person name="Bowers R.M."/>
            <person name="Lee J."/>
            <person name="Arnau V."/>
            <person name="Diaz-Villanueva W."/>
            <person name="Stepanauskas R."/>
            <person name="Gosliner T."/>
            <person name="Date S.V."/>
            <person name="Northen T.R."/>
            <person name="Cheng J.F."/>
            <person name="Burkart M.D."/>
            <person name="Woyke T."/>
        </authorList>
    </citation>
    <scope>NUCLEOTIDE SEQUENCE</scope>
    <source>
        <strain evidence="10">Df01</strain>
    </source>
</reference>
<keyword evidence="11" id="KW-1185">Reference proteome</keyword>
<comment type="function">
    <text evidence="9">CRISPR (clustered regularly interspaced short palindromic repeat), is an adaptive immune system that provides protection against mobile genetic elements (viruses, transposable elements and conjugative plasmids). CRISPR clusters contain sequences complementary to antecedent mobile elements and target invading nucleic acids. CRISPR clusters are transcribed and processed into CRISPR RNA (crRNA). Functions as a ssRNA-specific endoribonuclease. Involved in the integration of spacer DNA into the CRISPR cassette.</text>
</comment>
<evidence type="ECO:0000256" key="3">
    <source>
        <dbReference type="ARBA" id="ARBA00022722"/>
    </source>
</evidence>
<dbReference type="PANTHER" id="PTHR34405:SF3">
    <property type="entry name" value="CRISPR-ASSOCIATED ENDORIBONUCLEASE CAS2 3"/>
    <property type="match status" value="1"/>
</dbReference>
<dbReference type="Proteomes" id="UP001168167">
    <property type="component" value="Unassembled WGS sequence"/>
</dbReference>
<feature type="binding site" evidence="9">
    <location>
        <position position="7"/>
    </location>
    <ligand>
        <name>Mg(2+)</name>
        <dbReference type="ChEBI" id="CHEBI:18420"/>
        <note>catalytic</note>
    </ligand>
</feature>
<evidence type="ECO:0000256" key="4">
    <source>
        <dbReference type="ARBA" id="ARBA00022723"/>
    </source>
</evidence>
<dbReference type="GO" id="GO:0004519">
    <property type="term" value="F:endonuclease activity"/>
    <property type="evidence" value="ECO:0007669"/>
    <property type="project" value="UniProtKB-KW"/>
</dbReference>
<organism evidence="10 11">
    <name type="scientific">Candidatus Doriopsillibacter californiensis</name>
    <dbReference type="NCBI Taxonomy" id="2970740"/>
    <lineage>
        <taxon>Bacteria</taxon>
        <taxon>Pseudomonadati</taxon>
        <taxon>Pseudomonadota</taxon>
        <taxon>Gammaproteobacteria</taxon>
        <taxon>Candidatus Tethybacterales</taxon>
        <taxon>Candidatus Persebacteraceae</taxon>
        <taxon>Candidatus Doriopsillibacter</taxon>
    </lineage>
</organism>
<dbReference type="SUPFAM" id="SSF143430">
    <property type="entry name" value="TTP0101/SSO1404-like"/>
    <property type="match status" value="1"/>
</dbReference>
<evidence type="ECO:0000256" key="1">
    <source>
        <dbReference type="ARBA" id="ARBA00001946"/>
    </source>
</evidence>
<keyword evidence="7 9" id="KW-0460">Magnesium</keyword>
<evidence type="ECO:0000256" key="2">
    <source>
        <dbReference type="ARBA" id="ARBA00009959"/>
    </source>
</evidence>
<dbReference type="Pfam" id="PF09827">
    <property type="entry name" value="CRISPR_Cas2"/>
    <property type="match status" value="1"/>
</dbReference>
<protein>
    <recommendedName>
        <fullName evidence="9">CRISPR-associated endoribonuclease Cas2</fullName>
        <ecNumber evidence="9">3.1.-.-</ecNumber>
    </recommendedName>
</protein>
<dbReference type="CDD" id="cd09725">
    <property type="entry name" value="Cas2_I_II_III"/>
    <property type="match status" value="1"/>
</dbReference>
<keyword evidence="3 9" id="KW-0540">Nuclease</keyword>
<evidence type="ECO:0000313" key="11">
    <source>
        <dbReference type="Proteomes" id="UP001168167"/>
    </source>
</evidence>
<sequence>MLIVSYDISDTKLRTEFSKYLSKFGYRLQYSIFEIRNSARVLAIIESEIKGRFEKRFSQRDSIMIFSMSKQCKITHYGYALNDDTDLIVL</sequence>
<comment type="caution">
    <text evidence="10">The sequence shown here is derived from an EMBL/GenBank/DDBJ whole genome shotgun (WGS) entry which is preliminary data.</text>
</comment>
<proteinExistence type="inferred from homology"/>
<dbReference type="HAMAP" id="MF_01471">
    <property type="entry name" value="Cas2"/>
    <property type="match status" value="1"/>
</dbReference>
<keyword evidence="4 9" id="KW-0479">Metal-binding</keyword>
<dbReference type="PANTHER" id="PTHR34405">
    <property type="entry name" value="CRISPR-ASSOCIATED ENDORIBONUCLEASE CAS2"/>
    <property type="match status" value="1"/>
</dbReference>
<keyword evidence="6 9" id="KW-0378">Hydrolase</keyword>
<evidence type="ECO:0000256" key="9">
    <source>
        <dbReference type="HAMAP-Rule" id="MF_01471"/>
    </source>
</evidence>
<accession>A0ABT7QLJ3</accession>
<evidence type="ECO:0000256" key="5">
    <source>
        <dbReference type="ARBA" id="ARBA00022759"/>
    </source>
</evidence>
<gene>
    <name evidence="9 10" type="primary">cas2</name>
    <name evidence="10" type="ORF">NQX30_04300</name>
</gene>
<dbReference type="InterPro" id="IPR019199">
    <property type="entry name" value="Virulence_VapD/CRISPR_Cas2"/>
</dbReference>
<evidence type="ECO:0000256" key="7">
    <source>
        <dbReference type="ARBA" id="ARBA00022842"/>
    </source>
</evidence>
<comment type="subunit">
    <text evidence="9">Homodimer, forms a heterotetramer with a Cas1 homodimer.</text>
</comment>
<dbReference type="EC" id="3.1.-.-" evidence="9"/>
<comment type="similarity">
    <text evidence="2 9">Belongs to the CRISPR-associated endoribonuclease Cas2 protein family.</text>
</comment>
<evidence type="ECO:0000256" key="8">
    <source>
        <dbReference type="ARBA" id="ARBA00023118"/>
    </source>
</evidence>
<evidence type="ECO:0000313" key="10">
    <source>
        <dbReference type="EMBL" id="MDM5147591.1"/>
    </source>
</evidence>
<reference evidence="10" key="1">
    <citation type="submission" date="2022-08" db="EMBL/GenBank/DDBJ databases">
        <authorList>
            <person name="Dzunkova M."/>
            <person name="La Clair J."/>
            <person name="Tyml T."/>
            <person name="Doud D."/>
            <person name="Schulz F."/>
            <person name="Piquer S."/>
            <person name="Porcel Sanchis D."/>
            <person name="Osborn A."/>
            <person name="Robinson D."/>
            <person name="Louie K.B."/>
            <person name="Bowen B.P."/>
            <person name="Bowers R."/>
            <person name="Lee J."/>
            <person name="Arnau Llombart V."/>
            <person name="Diaz Villanueva W."/>
            <person name="Gosliner T."/>
            <person name="Northen T."/>
            <person name="Cheng J.-F."/>
            <person name="Burkart M.D."/>
            <person name="Woyke T."/>
        </authorList>
    </citation>
    <scope>NUCLEOTIDE SEQUENCE</scope>
    <source>
        <strain evidence="10">Df01</strain>
    </source>
</reference>
<keyword evidence="8 9" id="KW-0051">Antiviral defense</keyword>
<keyword evidence="5 9" id="KW-0255">Endonuclease</keyword>
<name>A0ABT7QLJ3_9GAMM</name>
<dbReference type="Gene3D" id="3.30.70.240">
    <property type="match status" value="1"/>
</dbReference>
<evidence type="ECO:0000256" key="6">
    <source>
        <dbReference type="ARBA" id="ARBA00022801"/>
    </source>
</evidence>
<dbReference type="EMBL" id="JANQAO010000002">
    <property type="protein sequence ID" value="MDM5147591.1"/>
    <property type="molecule type" value="Genomic_DNA"/>
</dbReference>